<evidence type="ECO:0000259" key="3">
    <source>
        <dbReference type="Pfam" id="PF17900"/>
    </source>
</evidence>
<protein>
    <submittedName>
        <fullName evidence="4">M1 family aminopeptidase</fullName>
    </submittedName>
</protein>
<dbReference type="RefSeq" id="WP_270041335.1">
    <property type="nucleotide sequence ID" value="NZ_JAPDOD010000016.1"/>
</dbReference>
<keyword evidence="4" id="KW-0031">Aminopeptidase</keyword>
<dbReference type="CDD" id="cd09603">
    <property type="entry name" value="M1_APN_like"/>
    <property type="match status" value="1"/>
</dbReference>
<dbReference type="EMBL" id="JAPDOD010000016">
    <property type="protein sequence ID" value="MDA0162098.1"/>
    <property type="molecule type" value="Genomic_DNA"/>
</dbReference>
<sequence>MRILLIALCLALTVACTAEAKPRPGAAGIGDPDFPKDGNGGYDVAHYGLNIAYTPKTRLLRGVATITAAATQDLSSFNLDFRGLKVRSARVDGRAAKVRRKGSELTLVPRSYLRRGRTFTAVIAYDGRPRPINEGSLGDADGFMPTADGALIAGEPHSASSWFPVNEHPRDKASYSFRISVPRGLEAVANGELLGVEQRGGRSIWRWEAKEPMASYLSTATIGQFDISTRTVDGRPYLDAIDPTLLKRPKPRTGARYAVTGIAQPGYQRLMRTIDVPAGGAKLSFWVDHDVQPFGDFFFVEAHPVGTDSWTTLRDQRHHTFNQPAFDCRGVLKLHPFLAHYIADDGRKCAAKGTTGTWNASTLPAAGYEHWSVDLSRYAGRSVEVALSYYTDDAFQFSGVAVDDVVVTGASGSTSFEDDGDTLDGWTVPGAPAGSKPNSADWISAAYAQGPRSAGDVAQAAVAREPEIIDFLASVFGPYPFSTVGSIIDDPVIGFALENQTRPIYSRVFFEDRGDPEADTVIVHELAHQWAGDLLSVYNWRDIWLNEGFATYAEWLWAQQQGRHTAQAEFDERMHDYPAGSSFWRIDVADPGRAHLFDPPVYQRGAMALHALRLRIGDAAFFALLKEWVRRNAGGNVTTARFIALAEQVSGRRLDGFFRTWLSTPKKPSA</sequence>
<dbReference type="Proteomes" id="UP001149140">
    <property type="component" value="Unassembled WGS sequence"/>
</dbReference>
<dbReference type="SUPFAM" id="SSF63737">
    <property type="entry name" value="Leukotriene A4 hydrolase N-terminal domain"/>
    <property type="match status" value="1"/>
</dbReference>
<dbReference type="InterPro" id="IPR050344">
    <property type="entry name" value="Peptidase_M1_aminopeptidases"/>
</dbReference>
<dbReference type="InterPro" id="IPR027268">
    <property type="entry name" value="Peptidase_M4/M1_CTD_sf"/>
</dbReference>
<dbReference type="Gene3D" id="1.10.390.10">
    <property type="entry name" value="Neutral Protease Domain 2"/>
    <property type="match status" value="1"/>
</dbReference>
<dbReference type="AlphaFoldDB" id="A0A9X3MZ10"/>
<dbReference type="InterPro" id="IPR014782">
    <property type="entry name" value="Peptidase_M1_dom"/>
</dbReference>
<accession>A0A9X3MZ10</accession>
<keyword evidence="4" id="KW-0378">Hydrolase</keyword>
<dbReference type="GO" id="GO:0008237">
    <property type="term" value="F:metallopeptidase activity"/>
    <property type="evidence" value="ECO:0007669"/>
    <property type="project" value="InterPro"/>
</dbReference>
<proteinExistence type="predicted"/>
<feature type="domain" description="Peptidase M1 membrane alanine aminopeptidase" evidence="2">
    <location>
        <begin position="468"/>
        <end position="661"/>
    </location>
</feature>
<organism evidence="4 5">
    <name type="scientific">Solirubrobacter ginsenosidimutans</name>
    <dbReference type="NCBI Taxonomy" id="490573"/>
    <lineage>
        <taxon>Bacteria</taxon>
        <taxon>Bacillati</taxon>
        <taxon>Actinomycetota</taxon>
        <taxon>Thermoleophilia</taxon>
        <taxon>Solirubrobacterales</taxon>
        <taxon>Solirubrobacteraceae</taxon>
        <taxon>Solirubrobacter</taxon>
    </lineage>
</organism>
<dbReference type="InterPro" id="IPR042097">
    <property type="entry name" value="Aminopeptidase_N-like_N_sf"/>
</dbReference>
<keyword evidence="4" id="KW-0645">Protease</keyword>
<evidence type="ECO:0000313" key="5">
    <source>
        <dbReference type="Proteomes" id="UP001149140"/>
    </source>
</evidence>
<dbReference type="SUPFAM" id="SSF55486">
    <property type="entry name" value="Metalloproteases ('zincins'), catalytic domain"/>
    <property type="match status" value="1"/>
</dbReference>
<reference evidence="4" key="1">
    <citation type="submission" date="2022-10" db="EMBL/GenBank/DDBJ databases">
        <title>The WGS of Solirubrobacter ginsenosidimutans DSM 21036.</title>
        <authorList>
            <person name="Jiang Z."/>
        </authorList>
    </citation>
    <scope>NUCLEOTIDE SEQUENCE</scope>
    <source>
        <strain evidence="4">DSM 21036</strain>
    </source>
</reference>
<comment type="caution">
    <text evidence="4">The sequence shown here is derived from an EMBL/GenBank/DDBJ whole genome shotgun (WGS) entry which is preliminary data.</text>
</comment>
<keyword evidence="1" id="KW-0732">Signal</keyword>
<dbReference type="PROSITE" id="PS51257">
    <property type="entry name" value="PROKAR_LIPOPROTEIN"/>
    <property type="match status" value="1"/>
</dbReference>
<name>A0A9X3MZ10_9ACTN</name>
<dbReference type="Gene3D" id="2.60.40.1730">
    <property type="entry name" value="tricorn interacting facor f3 domain"/>
    <property type="match status" value="1"/>
</dbReference>
<dbReference type="GO" id="GO:0008270">
    <property type="term" value="F:zinc ion binding"/>
    <property type="evidence" value="ECO:0007669"/>
    <property type="project" value="InterPro"/>
</dbReference>
<dbReference type="PANTHER" id="PTHR11533">
    <property type="entry name" value="PROTEASE M1 ZINC METALLOPROTEASE"/>
    <property type="match status" value="1"/>
</dbReference>
<dbReference type="Pfam" id="PF17900">
    <property type="entry name" value="Peptidase_M1_N"/>
    <property type="match status" value="1"/>
</dbReference>
<dbReference type="GO" id="GO:0004177">
    <property type="term" value="F:aminopeptidase activity"/>
    <property type="evidence" value="ECO:0007669"/>
    <property type="project" value="UniProtKB-KW"/>
</dbReference>
<evidence type="ECO:0000259" key="2">
    <source>
        <dbReference type="Pfam" id="PF01433"/>
    </source>
</evidence>
<feature type="chain" id="PRO_5040969987" evidence="1">
    <location>
        <begin position="21"/>
        <end position="670"/>
    </location>
</feature>
<dbReference type="InterPro" id="IPR045357">
    <property type="entry name" value="Aminopeptidase_N-like_N"/>
</dbReference>
<feature type="domain" description="Aminopeptidase N-like N-terminal" evidence="3">
    <location>
        <begin position="46"/>
        <end position="217"/>
    </location>
</feature>
<keyword evidence="5" id="KW-1185">Reference proteome</keyword>
<dbReference type="Pfam" id="PF01433">
    <property type="entry name" value="Peptidase_M1"/>
    <property type="match status" value="1"/>
</dbReference>
<gene>
    <name evidence="4" type="ORF">OM076_17630</name>
</gene>
<dbReference type="PANTHER" id="PTHR11533:SF297">
    <property type="entry name" value="AMINOPEPTIDASE N"/>
    <property type="match status" value="1"/>
</dbReference>
<feature type="signal peptide" evidence="1">
    <location>
        <begin position="1"/>
        <end position="20"/>
    </location>
</feature>
<dbReference type="Pfam" id="PF20773">
    <property type="entry name" value="InhA-like_MAM"/>
    <property type="match status" value="1"/>
</dbReference>
<evidence type="ECO:0000313" key="4">
    <source>
        <dbReference type="EMBL" id="MDA0162098.1"/>
    </source>
</evidence>
<evidence type="ECO:0000256" key="1">
    <source>
        <dbReference type="SAM" id="SignalP"/>
    </source>
</evidence>